<keyword evidence="1 3" id="KW-0378">Hydrolase</keyword>
<dbReference type="SUPFAM" id="SSF53474">
    <property type="entry name" value="alpha/beta-Hydrolases"/>
    <property type="match status" value="1"/>
</dbReference>
<dbReference type="EMBL" id="JABELX010000009">
    <property type="protein sequence ID" value="NNH73121.1"/>
    <property type="molecule type" value="Genomic_DNA"/>
</dbReference>
<dbReference type="Pfam" id="PF07859">
    <property type="entry name" value="Abhydrolase_3"/>
    <property type="match status" value="1"/>
</dbReference>
<protein>
    <submittedName>
        <fullName evidence="3">Alpha/beta hydrolase</fullName>
    </submittedName>
</protein>
<name>A0A849CHI5_9NOCA</name>
<keyword evidence="4" id="KW-1185">Reference proteome</keyword>
<dbReference type="PANTHER" id="PTHR48081">
    <property type="entry name" value="AB HYDROLASE SUPERFAMILY PROTEIN C4A8.06C"/>
    <property type="match status" value="1"/>
</dbReference>
<proteinExistence type="predicted"/>
<sequence>MTPEQVIEHREALNRKRRSPLFGLITGRPDRGARITTHTVDLPGRQLGVRVYRPERGGSALPLIVAFHGGGFINGTPDQDDWLLSYLAARCPAVVVSVDYRLAPEHLLPAAVEDAYDALPRLIEQAGPWGADPARTVALGSSAGATLAALTAIRAAELGQPVRAQILINPQLDWTDRVFRYPSFTENADAPTATPANCRAVQRIAFPSSFDARTMSPLRLENLAGTAPALIQAAGLDTLEDQAPAYADRLRQAGVDVTLTRYSTATHAFLSMPRLVPAARPARAEMLAYLRSHLLERSETATRDR</sequence>
<reference evidence="3 4" key="1">
    <citation type="submission" date="2020-05" db="EMBL/GenBank/DDBJ databases">
        <title>MicrobeNet Type strains.</title>
        <authorList>
            <person name="Nicholson A.C."/>
        </authorList>
    </citation>
    <scope>NUCLEOTIDE SEQUENCE [LARGE SCALE GENOMIC DNA]</scope>
    <source>
        <strain evidence="3 4">JCM 3224</strain>
    </source>
</reference>
<dbReference type="AlphaFoldDB" id="A0A849CHI5"/>
<gene>
    <name evidence="3" type="ORF">HLB23_25215</name>
</gene>
<dbReference type="PANTHER" id="PTHR48081:SF8">
    <property type="entry name" value="ALPHA_BETA HYDROLASE FOLD-3 DOMAIN-CONTAINING PROTEIN-RELATED"/>
    <property type="match status" value="1"/>
</dbReference>
<dbReference type="GO" id="GO:0016787">
    <property type="term" value="F:hydrolase activity"/>
    <property type="evidence" value="ECO:0007669"/>
    <property type="project" value="UniProtKB-KW"/>
</dbReference>
<evidence type="ECO:0000259" key="2">
    <source>
        <dbReference type="Pfam" id="PF07859"/>
    </source>
</evidence>
<organism evidence="3 4">
    <name type="scientific">Nocardia uniformis</name>
    <dbReference type="NCBI Taxonomy" id="53432"/>
    <lineage>
        <taxon>Bacteria</taxon>
        <taxon>Bacillati</taxon>
        <taxon>Actinomycetota</taxon>
        <taxon>Actinomycetes</taxon>
        <taxon>Mycobacteriales</taxon>
        <taxon>Nocardiaceae</taxon>
        <taxon>Nocardia</taxon>
    </lineage>
</organism>
<evidence type="ECO:0000313" key="4">
    <source>
        <dbReference type="Proteomes" id="UP000586827"/>
    </source>
</evidence>
<dbReference type="InterPro" id="IPR013094">
    <property type="entry name" value="AB_hydrolase_3"/>
</dbReference>
<dbReference type="Gene3D" id="3.40.50.1820">
    <property type="entry name" value="alpha/beta hydrolase"/>
    <property type="match status" value="1"/>
</dbReference>
<comment type="caution">
    <text evidence="3">The sequence shown here is derived from an EMBL/GenBank/DDBJ whole genome shotgun (WGS) entry which is preliminary data.</text>
</comment>
<evidence type="ECO:0000313" key="3">
    <source>
        <dbReference type="EMBL" id="NNH73121.1"/>
    </source>
</evidence>
<accession>A0A849CHI5</accession>
<dbReference type="InterPro" id="IPR029058">
    <property type="entry name" value="AB_hydrolase_fold"/>
</dbReference>
<dbReference type="Proteomes" id="UP000586827">
    <property type="component" value="Unassembled WGS sequence"/>
</dbReference>
<dbReference type="InterPro" id="IPR050300">
    <property type="entry name" value="GDXG_lipolytic_enzyme"/>
</dbReference>
<evidence type="ECO:0000256" key="1">
    <source>
        <dbReference type="ARBA" id="ARBA00022801"/>
    </source>
</evidence>
<feature type="domain" description="Alpha/beta hydrolase fold-3" evidence="2">
    <location>
        <begin position="64"/>
        <end position="270"/>
    </location>
</feature>